<dbReference type="EMBL" id="AFHG01000049">
    <property type="protein sequence ID" value="EGK71659.1"/>
    <property type="molecule type" value="Genomic_DNA"/>
</dbReference>
<organism evidence="2 3">
    <name type="scientific">Methyloversatilis universalis (strain ATCC BAA-1314 / DSM 25237 / JCM 13912 / CCUG 52030 / FAM5)</name>
    <dbReference type="NCBI Taxonomy" id="1000565"/>
    <lineage>
        <taxon>Bacteria</taxon>
        <taxon>Pseudomonadati</taxon>
        <taxon>Pseudomonadota</taxon>
        <taxon>Betaproteobacteria</taxon>
        <taxon>Nitrosomonadales</taxon>
        <taxon>Sterolibacteriaceae</taxon>
        <taxon>Methyloversatilis</taxon>
    </lineage>
</organism>
<proteinExistence type="predicted"/>
<comment type="caution">
    <text evidence="2">The sequence shown here is derived from an EMBL/GenBank/DDBJ whole genome shotgun (WGS) entry which is preliminary data.</text>
</comment>
<evidence type="ECO:0000259" key="1">
    <source>
        <dbReference type="Pfam" id="PF12697"/>
    </source>
</evidence>
<feature type="domain" description="AB hydrolase-1" evidence="1">
    <location>
        <begin position="13"/>
        <end position="265"/>
    </location>
</feature>
<dbReference type="Proteomes" id="UP000005019">
    <property type="component" value="Unassembled WGS sequence"/>
</dbReference>
<name>F5RD08_METUF</name>
<accession>F5RD08</accession>
<dbReference type="PANTHER" id="PTHR43194">
    <property type="entry name" value="HYDROLASE ALPHA/BETA FOLD FAMILY"/>
    <property type="match status" value="1"/>
</dbReference>
<evidence type="ECO:0000313" key="3">
    <source>
        <dbReference type="Proteomes" id="UP000005019"/>
    </source>
</evidence>
<dbReference type="SUPFAM" id="SSF53474">
    <property type="entry name" value="alpha/beta-Hydrolases"/>
    <property type="match status" value="1"/>
</dbReference>
<sequence length="273" mass="30045">MLWRTMTLSLPPLLFLHANGYPAGVYRRFLEPLAGSRTLHAIEALGADAQHGPGRGWRRLHAQVCALVERLPEGPLDLVGHSMGGWLAAMAAARQRGRPVRVVLIDSPMVLGWRAALVSAAKAAGLTWRVGPAPVAARRRQHWASRDEARAHLGEKDFVRRWAPGVFEDFLRAGLHTLPDGSVTLAIPRETERDVYATIAHREALRAVRRLRARGVPVGFIAGRDSEELRLAGREQNRRFWGRDWVELPTGHLVPMEAPEACAQAVAALLGPA</sequence>
<evidence type="ECO:0000313" key="2">
    <source>
        <dbReference type="EMBL" id="EGK71659.1"/>
    </source>
</evidence>
<dbReference type="AlphaFoldDB" id="F5RD08"/>
<dbReference type="Gene3D" id="3.40.50.1820">
    <property type="entry name" value="alpha/beta hydrolase"/>
    <property type="match status" value="1"/>
</dbReference>
<dbReference type="STRING" id="1000565.METUNv1_02165"/>
<dbReference type="InterPro" id="IPR050228">
    <property type="entry name" value="Carboxylesterase_BioH"/>
</dbReference>
<dbReference type="PANTHER" id="PTHR43194:SF2">
    <property type="entry name" value="PEROXISOMAL MEMBRANE PROTEIN LPX1"/>
    <property type="match status" value="1"/>
</dbReference>
<dbReference type="GO" id="GO:0016787">
    <property type="term" value="F:hydrolase activity"/>
    <property type="evidence" value="ECO:0007669"/>
    <property type="project" value="UniProtKB-KW"/>
</dbReference>
<dbReference type="eggNOG" id="COG0596">
    <property type="taxonomic scope" value="Bacteria"/>
</dbReference>
<keyword evidence="2" id="KW-0378">Hydrolase</keyword>
<dbReference type="Pfam" id="PF12697">
    <property type="entry name" value="Abhydrolase_6"/>
    <property type="match status" value="1"/>
</dbReference>
<dbReference type="InterPro" id="IPR029058">
    <property type="entry name" value="AB_hydrolase_fold"/>
</dbReference>
<keyword evidence="3" id="KW-1185">Reference proteome</keyword>
<protein>
    <submittedName>
        <fullName evidence="2">Hydrolase</fullName>
    </submittedName>
</protein>
<reference evidence="2 3" key="1">
    <citation type="journal article" date="2011" name="J. Bacteriol.">
        <title>Genome sequence of Methyloversatilis universalis FAM5T, a methylotrophic representative of the order Rhodocyclales.</title>
        <authorList>
            <person name="Kittichotirat W."/>
            <person name="Good N.M."/>
            <person name="Hall R."/>
            <person name="Bringel F."/>
            <person name="Lajus A."/>
            <person name="Medigue C."/>
            <person name="Smalley N.E."/>
            <person name="Beck D."/>
            <person name="Bumgarner R."/>
            <person name="Vuilleumier S."/>
            <person name="Kalyuzhnaya M.G."/>
        </authorList>
    </citation>
    <scope>NUCLEOTIDE SEQUENCE [LARGE SCALE GENOMIC DNA]</scope>
    <source>
        <strain evidence="3">ATCC BAA-1314 / JCM 13912 / FAM5</strain>
    </source>
</reference>
<gene>
    <name evidence="2" type="ORF">METUNv1_02165</name>
</gene>
<dbReference type="InterPro" id="IPR000073">
    <property type="entry name" value="AB_hydrolase_1"/>
</dbReference>